<sequence>MGIITQIARSRRRRGITAAQVAERTGLKTSNLYAIEQGRRSPTVETLERAAAGLGLRLLAVDIGELSFVSDFAEVIADYDADGAEEQAYRAFMRLNRQLAAAPATTQVLLTYTPPRPVTVEWDAALAGLVEWRLRQKDAPIPDWVEENLGLDAGHWEPWPSVRHTDPDVHLVPGPFRRRGIWIEAGELDAA</sequence>
<organism evidence="2 3">
    <name type="scientific">Microbacterium ginsengiterrae</name>
    <dbReference type="NCBI Taxonomy" id="546115"/>
    <lineage>
        <taxon>Bacteria</taxon>
        <taxon>Bacillati</taxon>
        <taxon>Actinomycetota</taxon>
        <taxon>Actinomycetes</taxon>
        <taxon>Micrococcales</taxon>
        <taxon>Microbacteriaceae</taxon>
        <taxon>Microbacterium</taxon>
    </lineage>
</organism>
<comment type="caution">
    <text evidence="2">The sequence shown here is derived from an EMBL/GenBank/DDBJ whole genome shotgun (WGS) entry which is preliminary data.</text>
</comment>
<dbReference type="EMBL" id="JACHMU010000001">
    <property type="protein sequence ID" value="MBB5744115.1"/>
    <property type="molecule type" value="Genomic_DNA"/>
</dbReference>
<dbReference type="InterPro" id="IPR001387">
    <property type="entry name" value="Cro/C1-type_HTH"/>
</dbReference>
<dbReference type="InterPro" id="IPR010982">
    <property type="entry name" value="Lambda_DNA-bd_dom_sf"/>
</dbReference>
<dbReference type="GO" id="GO:0003677">
    <property type="term" value="F:DNA binding"/>
    <property type="evidence" value="ECO:0007669"/>
    <property type="project" value="InterPro"/>
</dbReference>
<accession>A0A7W9FCE1</accession>
<dbReference type="SUPFAM" id="SSF47413">
    <property type="entry name" value="lambda repressor-like DNA-binding domains"/>
    <property type="match status" value="1"/>
</dbReference>
<keyword evidence="3" id="KW-1185">Reference proteome</keyword>
<dbReference type="AlphaFoldDB" id="A0A7W9FCE1"/>
<name>A0A7W9FCE1_9MICO</name>
<proteinExistence type="predicted"/>
<dbReference type="RefSeq" id="WP_184284174.1">
    <property type="nucleotide sequence ID" value="NZ_BAAAPG010000001.1"/>
</dbReference>
<gene>
    <name evidence="2" type="ORF">HD600_002612</name>
</gene>
<feature type="domain" description="HTH cro/C1-type" evidence="1">
    <location>
        <begin position="7"/>
        <end position="66"/>
    </location>
</feature>
<dbReference type="CDD" id="cd00093">
    <property type="entry name" value="HTH_XRE"/>
    <property type="match status" value="1"/>
</dbReference>
<evidence type="ECO:0000259" key="1">
    <source>
        <dbReference type="PROSITE" id="PS50943"/>
    </source>
</evidence>
<dbReference type="SMART" id="SM00530">
    <property type="entry name" value="HTH_XRE"/>
    <property type="match status" value="1"/>
</dbReference>
<protein>
    <submittedName>
        <fullName evidence="2">Transcriptional regulator with XRE-family HTH domain</fullName>
    </submittedName>
</protein>
<dbReference type="PROSITE" id="PS50943">
    <property type="entry name" value="HTH_CROC1"/>
    <property type="match status" value="1"/>
</dbReference>
<reference evidence="2 3" key="1">
    <citation type="submission" date="2020-08" db="EMBL/GenBank/DDBJ databases">
        <title>Sequencing the genomes of 1000 actinobacteria strains.</title>
        <authorList>
            <person name="Klenk H.-P."/>
        </authorList>
    </citation>
    <scope>NUCLEOTIDE SEQUENCE [LARGE SCALE GENOMIC DNA]</scope>
    <source>
        <strain evidence="2 3">DSM 24823</strain>
    </source>
</reference>
<dbReference type="Pfam" id="PF13560">
    <property type="entry name" value="HTH_31"/>
    <property type="match status" value="1"/>
</dbReference>
<dbReference type="Proteomes" id="UP000517712">
    <property type="component" value="Unassembled WGS sequence"/>
</dbReference>
<dbReference type="Gene3D" id="1.10.260.40">
    <property type="entry name" value="lambda repressor-like DNA-binding domains"/>
    <property type="match status" value="1"/>
</dbReference>
<evidence type="ECO:0000313" key="3">
    <source>
        <dbReference type="Proteomes" id="UP000517712"/>
    </source>
</evidence>
<evidence type="ECO:0000313" key="2">
    <source>
        <dbReference type="EMBL" id="MBB5744115.1"/>
    </source>
</evidence>